<evidence type="ECO:0000256" key="2">
    <source>
        <dbReference type="ARBA" id="ARBA00005811"/>
    </source>
</evidence>
<dbReference type="RefSeq" id="WP_005612170.1">
    <property type="nucleotide sequence ID" value="NZ_CP015230.1"/>
</dbReference>
<evidence type="ECO:0000256" key="4">
    <source>
        <dbReference type="ARBA" id="ARBA00022692"/>
    </source>
</evidence>
<evidence type="ECO:0000256" key="5">
    <source>
        <dbReference type="ARBA" id="ARBA00022989"/>
    </source>
</evidence>
<keyword evidence="6" id="KW-0472">Membrane</keyword>
<dbReference type="PANTHER" id="PTHR30558:SF3">
    <property type="entry name" value="BIOPOLYMER TRANSPORT PROTEIN EXBD-RELATED"/>
    <property type="match status" value="1"/>
</dbReference>
<protein>
    <submittedName>
        <fullName evidence="8">Biopolymer transporter ExbD</fullName>
    </submittedName>
</protein>
<keyword evidence="5" id="KW-1133">Transmembrane helix</keyword>
<comment type="subcellular location">
    <subcellularLocation>
        <location evidence="1">Cell membrane</location>
        <topology evidence="1">Single-pass membrane protein</topology>
    </subcellularLocation>
    <subcellularLocation>
        <location evidence="7">Cell membrane</location>
        <topology evidence="7">Single-pass type II membrane protein</topology>
    </subcellularLocation>
</comment>
<dbReference type="GO" id="GO:0005886">
    <property type="term" value="C:plasma membrane"/>
    <property type="evidence" value="ECO:0007669"/>
    <property type="project" value="UniProtKB-SubCell"/>
</dbReference>
<dbReference type="InterPro" id="IPR003400">
    <property type="entry name" value="ExbD"/>
</dbReference>
<dbReference type="AlphaFoldDB" id="A0A1B0ZYM1"/>
<keyword evidence="7" id="KW-0653">Protein transport</keyword>
<gene>
    <name evidence="8" type="ORF">K529_001515</name>
</gene>
<keyword evidence="4 7" id="KW-0812">Transmembrane</keyword>
<dbReference type="Proteomes" id="UP000013243">
    <property type="component" value="Chromosome"/>
</dbReference>
<dbReference type="KEGG" id="rmb:K529_001515"/>
<dbReference type="GO" id="GO:0015031">
    <property type="term" value="P:protein transport"/>
    <property type="evidence" value="ECO:0007669"/>
    <property type="project" value="UniProtKB-KW"/>
</dbReference>
<organism evidence="8 9">
    <name type="scientific">Tritonibacter mobilis F1926</name>
    <dbReference type="NCBI Taxonomy" id="1265309"/>
    <lineage>
        <taxon>Bacteria</taxon>
        <taxon>Pseudomonadati</taxon>
        <taxon>Pseudomonadota</taxon>
        <taxon>Alphaproteobacteria</taxon>
        <taxon>Rhodobacterales</taxon>
        <taxon>Paracoccaceae</taxon>
        <taxon>Tritonibacter</taxon>
    </lineage>
</organism>
<comment type="similarity">
    <text evidence="2 7">Belongs to the ExbD/TolR family.</text>
</comment>
<dbReference type="STRING" id="1265309.K529_001515"/>
<name>A0A1B0ZYM1_9RHOB</name>
<keyword evidence="3" id="KW-1003">Cell membrane</keyword>
<keyword evidence="7" id="KW-0813">Transport</keyword>
<dbReference type="Pfam" id="PF02472">
    <property type="entry name" value="ExbD"/>
    <property type="match status" value="1"/>
</dbReference>
<dbReference type="GeneID" id="28248469"/>
<accession>A0A1B0ZYM1</accession>
<reference evidence="8 9" key="1">
    <citation type="journal article" date="2016" name="ISME J.">
        <title>Global occurrence and heterogeneity of the Roseobacter-clade species Ruegeria mobilis.</title>
        <authorList>
            <person name="Sonnenschein E."/>
            <person name="Gram L."/>
        </authorList>
    </citation>
    <scope>NUCLEOTIDE SEQUENCE [LARGE SCALE GENOMIC DNA]</scope>
    <source>
        <strain evidence="8 9">F1926</strain>
    </source>
</reference>
<proteinExistence type="inferred from homology"/>
<evidence type="ECO:0000256" key="6">
    <source>
        <dbReference type="ARBA" id="ARBA00023136"/>
    </source>
</evidence>
<dbReference type="GO" id="GO:0022857">
    <property type="term" value="F:transmembrane transporter activity"/>
    <property type="evidence" value="ECO:0007669"/>
    <property type="project" value="InterPro"/>
</dbReference>
<evidence type="ECO:0000313" key="8">
    <source>
        <dbReference type="EMBL" id="ANP39430.1"/>
    </source>
</evidence>
<evidence type="ECO:0000256" key="1">
    <source>
        <dbReference type="ARBA" id="ARBA00004162"/>
    </source>
</evidence>
<evidence type="ECO:0000313" key="9">
    <source>
        <dbReference type="Proteomes" id="UP000013243"/>
    </source>
</evidence>
<sequence length="130" mass="14074">MALSLSKKHKRRLSMTSLIDVIFLLLLFFMLSSTFSRFGTVDLMAAEAGQGVSGETRPLFLRLSPGQISLNGEVVALDRLAQSLGQLRAQQENSSQQVLLSLSGEVTSQRLVDVLAVLRGQPDLAVTVMG</sequence>
<dbReference type="PANTHER" id="PTHR30558">
    <property type="entry name" value="EXBD MEMBRANE COMPONENT OF PMF-DRIVEN MACROMOLECULE IMPORT SYSTEM"/>
    <property type="match status" value="1"/>
</dbReference>
<evidence type="ECO:0000256" key="7">
    <source>
        <dbReference type="RuleBase" id="RU003879"/>
    </source>
</evidence>
<dbReference type="OrthoDB" id="7727005at2"/>
<dbReference type="EMBL" id="CP015230">
    <property type="protein sequence ID" value="ANP39430.1"/>
    <property type="molecule type" value="Genomic_DNA"/>
</dbReference>
<evidence type="ECO:0000256" key="3">
    <source>
        <dbReference type="ARBA" id="ARBA00022475"/>
    </source>
</evidence>